<proteinExistence type="predicted"/>
<organism evidence="1 2">
    <name type="scientific">Lentithecium fluviatile CBS 122367</name>
    <dbReference type="NCBI Taxonomy" id="1168545"/>
    <lineage>
        <taxon>Eukaryota</taxon>
        <taxon>Fungi</taxon>
        <taxon>Dikarya</taxon>
        <taxon>Ascomycota</taxon>
        <taxon>Pezizomycotina</taxon>
        <taxon>Dothideomycetes</taxon>
        <taxon>Pleosporomycetidae</taxon>
        <taxon>Pleosporales</taxon>
        <taxon>Massarineae</taxon>
        <taxon>Lentitheciaceae</taxon>
        <taxon>Lentithecium</taxon>
    </lineage>
</organism>
<evidence type="ECO:0000313" key="1">
    <source>
        <dbReference type="EMBL" id="KAF2680626.1"/>
    </source>
</evidence>
<name>A0A6G1IQV4_9PLEO</name>
<dbReference type="Proteomes" id="UP000799291">
    <property type="component" value="Unassembled WGS sequence"/>
</dbReference>
<dbReference type="EMBL" id="MU005595">
    <property type="protein sequence ID" value="KAF2680626.1"/>
    <property type="molecule type" value="Genomic_DNA"/>
</dbReference>
<accession>A0A6G1IQV4</accession>
<evidence type="ECO:0000313" key="2">
    <source>
        <dbReference type="Proteomes" id="UP000799291"/>
    </source>
</evidence>
<dbReference type="OrthoDB" id="3799196at2759"/>
<reference evidence="1" key="1">
    <citation type="journal article" date="2020" name="Stud. Mycol.">
        <title>101 Dothideomycetes genomes: a test case for predicting lifestyles and emergence of pathogens.</title>
        <authorList>
            <person name="Haridas S."/>
            <person name="Albert R."/>
            <person name="Binder M."/>
            <person name="Bloem J."/>
            <person name="Labutti K."/>
            <person name="Salamov A."/>
            <person name="Andreopoulos B."/>
            <person name="Baker S."/>
            <person name="Barry K."/>
            <person name="Bills G."/>
            <person name="Bluhm B."/>
            <person name="Cannon C."/>
            <person name="Castanera R."/>
            <person name="Culley D."/>
            <person name="Daum C."/>
            <person name="Ezra D."/>
            <person name="Gonzalez J."/>
            <person name="Henrissat B."/>
            <person name="Kuo A."/>
            <person name="Liang C."/>
            <person name="Lipzen A."/>
            <person name="Lutzoni F."/>
            <person name="Magnuson J."/>
            <person name="Mondo S."/>
            <person name="Nolan M."/>
            <person name="Ohm R."/>
            <person name="Pangilinan J."/>
            <person name="Park H.-J."/>
            <person name="Ramirez L."/>
            <person name="Alfaro M."/>
            <person name="Sun H."/>
            <person name="Tritt A."/>
            <person name="Yoshinaga Y."/>
            <person name="Zwiers L.-H."/>
            <person name="Turgeon B."/>
            <person name="Goodwin S."/>
            <person name="Spatafora J."/>
            <person name="Crous P."/>
            <person name="Grigoriev I."/>
        </authorList>
    </citation>
    <scope>NUCLEOTIDE SEQUENCE</scope>
    <source>
        <strain evidence="1">CBS 122367</strain>
    </source>
</reference>
<gene>
    <name evidence="1" type="ORF">K458DRAFT_392674</name>
</gene>
<dbReference type="AlphaFoldDB" id="A0A6G1IQV4"/>
<keyword evidence="2" id="KW-1185">Reference proteome</keyword>
<protein>
    <submittedName>
        <fullName evidence="1">Uncharacterized protein</fullName>
    </submittedName>
</protein>
<sequence length="134" mass="14729">MSRTLPKRATAAEARKFADYSKDQWKTFYSLTKLEANKIKHLTWHHVPANTRAEIRARVNNLLVIQGIPAADDSVFSWRMSNALRDTKHTLTNKAANRDATAARPLLQAKVAVNDACGEAGVSGGTDQSHASSQ</sequence>